<evidence type="ECO:0000313" key="3">
    <source>
        <dbReference type="Proteomes" id="UP000235371"/>
    </source>
</evidence>
<proteinExistence type="predicted"/>
<keyword evidence="3" id="KW-1185">Reference proteome</keyword>
<feature type="signal peptide" evidence="1">
    <location>
        <begin position="1"/>
        <end position="24"/>
    </location>
</feature>
<dbReference type="RefSeq" id="XP_024738803.1">
    <property type="nucleotide sequence ID" value="XM_024872153.1"/>
</dbReference>
<dbReference type="GeneID" id="36580234"/>
<evidence type="ECO:0000313" key="2">
    <source>
        <dbReference type="EMBL" id="PMD61899.1"/>
    </source>
</evidence>
<evidence type="ECO:0000256" key="1">
    <source>
        <dbReference type="SAM" id="SignalP"/>
    </source>
</evidence>
<dbReference type="Proteomes" id="UP000235371">
    <property type="component" value="Unassembled WGS sequence"/>
</dbReference>
<gene>
    <name evidence="2" type="ORF">K444DRAFT_358236</name>
</gene>
<accession>A0A2J6TFV1</accession>
<organism evidence="2 3">
    <name type="scientific">Hyaloscypha bicolor E</name>
    <dbReference type="NCBI Taxonomy" id="1095630"/>
    <lineage>
        <taxon>Eukaryota</taxon>
        <taxon>Fungi</taxon>
        <taxon>Dikarya</taxon>
        <taxon>Ascomycota</taxon>
        <taxon>Pezizomycotina</taxon>
        <taxon>Leotiomycetes</taxon>
        <taxon>Helotiales</taxon>
        <taxon>Hyaloscyphaceae</taxon>
        <taxon>Hyaloscypha</taxon>
        <taxon>Hyaloscypha bicolor</taxon>
    </lineage>
</organism>
<reference evidence="2 3" key="1">
    <citation type="submission" date="2016-04" db="EMBL/GenBank/DDBJ databases">
        <title>A degradative enzymes factory behind the ericoid mycorrhizal symbiosis.</title>
        <authorList>
            <consortium name="DOE Joint Genome Institute"/>
            <person name="Martino E."/>
            <person name="Morin E."/>
            <person name="Grelet G."/>
            <person name="Kuo A."/>
            <person name="Kohler A."/>
            <person name="Daghino S."/>
            <person name="Barry K."/>
            <person name="Choi C."/>
            <person name="Cichocki N."/>
            <person name="Clum A."/>
            <person name="Copeland A."/>
            <person name="Hainaut M."/>
            <person name="Haridas S."/>
            <person name="Labutti K."/>
            <person name="Lindquist E."/>
            <person name="Lipzen A."/>
            <person name="Khouja H.-R."/>
            <person name="Murat C."/>
            <person name="Ohm R."/>
            <person name="Olson A."/>
            <person name="Spatafora J."/>
            <person name="Veneault-Fourrey C."/>
            <person name="Henrissat B."/>
            <person name="Grigoriev I."/>
            <person name="Martin F."/>
            <person name="Perotto S."/>
        </authorList>
    </citation>
    <scope>NUCLEOTIDE SEQUENCE [LARGE SCALE GENOMIC DNA]</scope>
    <source>
        <strain evidence="2 3">E</strain>
    </source>
</reference>
<evidence type="ECO:0008006" key="4">
    <source>
        <dbReference type="Google" id="ProtNLM"/>
    </source>
</evidence>
<dbReference type="EMBL" id="KZ613785">
    <property type="protein sequence ID" value="PMD61899.1"/>
    <property type="molecule type" value="Genomic_DNA"/>
</dbReference>
<dbReference type="AlphaFoldDB" id="A0A2J6TFV1"/>
<feature type="chain" id="PRO_5014425512" description="Secreted protein" evidence="1">
    <location>
        <begin position="25"/>
        <end position="115"/>
    </location>
</feature>
<name>A0A2J6TFV1_9HELO</name>
<dbReference type="OrthoDB" id="3533290at2759"/>
<dbReference type="InParanoid" id="A0A2J6TFV1"/>
<sequence>MLLCLFVVISPILVFLLWPSSIQCFPVHIDLETSSLLDCYYTSPPVFWVMGWSFSADASFSGPVLSHTADLDSIRQLDTSSIFSHTNFVPQRDRPCSSRNRPGLDLEVSLAALYD</sequence>
<protein>
    <recommendedName>
        <fullName evidence="4">Secreted protein</fullName>
    </recommendedName>
</protein>
<keyword evidence="1" id="KW-0732">Signal</keyword>